<accession>A0A375DWY1</accession>
<dbReference type="InterPro" id="IPR010781">
    <property type="entry name" value="DUF1376"/>
</dbReference>
<dbReference type="AlphaFoldDB" id="A0A375DWY1"/>
<feature type="region of interest" description="Disordered" evidence="1">
    <location>
        <begin position="94"/>
        <end position="127"/>
    </location>
</feature>
<dbReference type="Pfam" id="PF07120">
    <property type="entry name" value="DUF1376"/>
    <property type="match status" value="1"/>
</dbReference>
<reference evidence="2" key="1">
    <citation type="submission" date="2018-01" db="EMBL/GenBank/DDBJ databases">
        <authorList>
            <person name="Clerissi C."/>
        </authorList>
    </citation>
    <scope>NUCLEOTIDE SEQUENCE</scope>
    <source>
        <strain evidence="2">Cupriavidus taiwanensis STM 8556</strain>
    </source>
</reference>
<organism evidence="2">
    <name type="scientific">Cupriavidus taiwanensis</name>
    <dbReference type="NCBI Taxonomy" id="164546"/>
    <lineage>
        <taxon>Bacteria</taxon>
        <taxon>Pseudomonadati</taxon>
        <taxon>Pseudomonadota</taxon>
        <taxon>Betaproteobacteria</taxon>
        <taxon>Burkholderiales</taxon>
        <taxon>Burkholderiaceae</taxon>
        <taxon>Cupriavidus</taxon>
    </lineage>
</organism>
<dbReference type="EMBL" id="OFTH01000003">
    <property type="protein sequence ID" value="SOZ52004.1"/>
    <property type="molecule type" value="Genomic_DNA"/>
</dbReference>
<gene>
    <name evidence="2" type="ORF">CBM2613_A110159</name>
</gene>
<protein>
    <recommendedName>
        <fullName evidence="3">DUF1376 domain-containing protein</fullName>
    </recommendedName>
</protein>
<feature type="region of interest" description="Disordered" evidence="1">
    <location>
        <begin position="178"/>
        <end position="226"/>
    </location>
</feature>
<dbReference type="RefSeq" id="WP_147309496.1">
    <property type="nucleotide sequence ID" value="NZ_LT992559.1"/>
</dbReference>
<evidence type="ECO:0000313" key="2">
    <source>
        <dbReference type="EMBL" id="SOZ52004.1"/>
    </source>
</evidence>
<evidence type="ECO:0008006" key="3">
    <source>
        <dbReference type="Google" id="ProtNLM"/>
    </source>
</evidence>
<comment type="caution">
    <text evidence="2">The sequence shown here is derived from an EMBL/GenBank/DDBJ whole genome shotgun (WGS) entry which is preliminary data.</text>
</comment>
<dbReference type="Proteomes" id="UP000256952">
    <property type="component" value="Chromosome CBM2613_a"/>
</dbReference>
<sequence length="226" mass="24941">MNYFMWFHRDHAAATKDLTWQEDLALRRLFDLAYDTELPLTRNLRRLFLQVGARTKGQQKAVCFVLDRYFIETPEGWVNQRVLSQLEKARAVSEAAREKGKKGGRPRKQEKPEVSTPDGTSDGAGKAAAFRNPAFHEKPEVLNGKKLEESCSKAAVNPTTNYEQTNWFTHRSVVARASKTAANPSSSPNPNDSGDDAPCWLAEKGAPDASPQDAAPVSDASGAGHE</sequence>
<feature type="compositionally biased region" description="Low complexity" evidence="1">
    <location>
        <begin position="181"/>
        <end position="198"/>
    </location>
</feature>
<proteinExistence type="predicted"/>
<evidence type="ECO:0000256" key="1">
    <source>
        <dbReference type="SAM" id="MobiDB-lite"/>
    </source>
</evidence>
<name>A0A375DWY1_9BURK</name>